<reference evidence="21" key="1">
    <citation type="submission" date="2022-08" db="EMBL/GenBank/DDBJ databases">
        <authorList>
            <person name="Marques A."/>
        </authorList>
    </citation>
    <scope>NUCLEOTIDE SEQUENCE</scope>
    <source>
        <strain evidence="21">RhyPub2mFocal</strain>
        <tissue evidence="21">Leaves</tissue>
    </source>
</reference>
<evidence type="ECO:0000313" key="21">
    <source>
        <dbReference type="EMBL" id="KAJ4775810.1"/>
    </source>
</evidence>
<dbReference type="Gene3D" id="3.10.20.370">
    <property type="match status" value="1"/>
</dbReference>
<keyword evidence="11" id="KW-0229">DNA integration</keyword>
<keyword evidence="3" id="KW-0548">Nucleotidyltransferase</keyword>
<dbReference type="InterPro" id="IPR036397">
    <property type="entry name" value="RNaseH_sf"/>
</dbReference>
<evidence type="ECO:0000256" key="12">
    <source>
        <dbReference type="ARBA" id="ARBA00022918"/>
    </source>
</evidence>
<dbReference type="InterPro" id="IPR021109">
    <property type="entry name" value="Peptidase_aspartic_dom_sf"/>
</dbReference>
<dbReference type="InterPro" id="IPR056924">
    <property type="entry name" value="SH3_Tf2-1"/>
</dbReference>
<dbReference type="Gene3D" id="3.30.420.10">
    <property type="entry name" value="Ribonuclease H-like superfamily/Ribonuclease H"/>
    <property type="match status" value="1"/>
</dbReference>
<dbReference type="GO" id="GO:0003677">
    <property type="term" value="F:DNA binding"/>
    <property type="evidence" value="ECO:0007669"/>
    <property type="project" value="UniProtKB-KW"/>
</dbReference>
<keyword evidence="2" id="KW-0808">Transferase</keyword>
<evidence type="ECO:0000256" key="4">
    <source>
        <dbReference type="ARBA" id="ARBA00022722"/>
    </source>
</evidence>
<dbReference type="InterPro" id="IPR050951">
    <property type="entry name" value="Retrovirus_Pol_polyprotein"/>
</dbReference>
<sequence length="1607" mass="186158">MEDLREKNNQIEAELSKLMGEMKEMSRRQEESSKGMEERTKILAEQLNETNRNMEGKFEQMSMMLERSIRLTNGEGHSRNKGWGPMDHEERSNPSLNEEEYAWAENMRRNGERLFNRNDNGRGESHFQLPRMDFPKFEGGDPMKWKINCEFYFDMYSIPGIYKTRMAVLNFSEDVFEWYLSLIPDGHQLPWEILVDEVLARYKTHDIKHPVDEFKRVHQTGKVEEYIRKFDKARARLLRVKPTLDEEFFCAGFISGLREEIKNTVDLLNPRGLNNVFQCALKVENSQEGLSKKPREAIKTTKFLRYPMVKTRTEEERKENRGGQIQTGQGQKQWQNWQPRNINQNMTFQQRRALGLCDKCNEKYYPGHQCAGKMMGLMTEPIIDEVEEDEELEEVEIEVVEELEKVEQAVISMYASTDKKKISSMKFKGQIGNVPICALLDSGSTHTFVNPEVIQSLRLPVNQANPMVVMVANGEKMVTDTTCQSLKFKLQGHEFERDVRLLAIQGYDMILGLDWLTSLGPMKIDWGQGSLEFCTEGKDVKLKVREETAEVKVIDGNLDIEKEVKKGSEVLIAQLFRVEEDKEEKMLPLEWQNIVEEYHDVFKEPKGLPPKRTTDHKITLLPDAKPINLRPYRFSYFQKLEIEKIVEELLKNSLIQESSSPYASPVLLVKKKDGGWRMCVDFRRLNSQTVKNKFPIPIIEDILDELHGAVYFSKLDLRSGYHQIRMNEEDVSKTAFRTHHGHYEFLVMPFGLTNAPATFQALMNQIFKPYLRKFILVFFDDILVYSKSLKEHQEHLKIALEILRKNAMYAKRSKCEIGATKLEYLGHVISANGVATDPKKIEAMVNWPTPKSVRELRGFLGLTGYYRRFVKHYSSIAKPLTNQLKKNSFGWNEEAEKAFNQLKKAMVTAPVLTMPDFSQPFILETDASDKGIGAVIMQGRRPIAFLSKCLGVKNQGMSTYEKEFLALLTAVQRWRHYLIGGPFVIKTDQISLKHLLEQKVNHMMQHKGLCKLMGMDYKIEYKKGCENRVADALSRQQGRVENQDKEAVELNAVTELVPQWVEEVKSSYDNDPWIEEIKEKEIREGANCKFTQHLGIWRYKGRLCIGNNQNWRNHIIQEVHDSSIGGHSGILATYKRIKGSFYWPHMKEDVYQYVISCDNCQQNKNEHIKLPGLLQPLPIPEEAWRSVSMDFITGLPKSEGKEVIMVVVDRLTKYAHFMALKHPFQASNVAQVFLDTVYRLHGLPTSIVSDRDPVFTSKFWQALMSNLGVKLNMSTAHHPQTDGQTERVNQCIEGYLRCMMFNQVKNWVRWLPLAELWYNTNYHTSLKTTPFQALYGYAPPQLPLGSPPKSTIEAVNEMMKERHQWIVELKEQLKKSQDRMKKWADEKRTERKFSVGDWVYLKLQPYRQISVQKRSNFKLSPKFYGPFEIIDKVGEVAYHLRLPSGSLIHPIFHVSQLKKKIGNHQALTAPLPLNHPQQLLEEEPEGILGRRMIKRQNAAVPQLLIKWKGQPDEDATWEDYYEIEKRFPELILRDKDYLEKGRVSDAEASRLEAVENVDWVKEARAAEGSNKLYSFYDLSLSTAGISKGRMDLNNISTIGPKMGLSNN</sequence>
<dbReference type="InterPro" id="IPR012337">
    <property type="entry name" value="RNaseH-like_sf"/>
</dbReference>
<evidence type="ECO:0000256" key="13">
    <source>
        <dbReference type="ARBA" id="ARBA00022932"/>
    </source>
</evidence>
<feature type="compositionally biased region" description="Low complexity" evidence="17">
    <location>
        <begin position="322"/>
        <end position="336"/>
    </location>
</feature>
<proteinExistence type="predicted"/>
<dbReference type="SUPFAM" id="SSF53098">
    <property type="entry name" value="Ribonuclease H-like"/>
    <property type="match status" value="1"/>
</dbReference>
<dbReference type="GO" id="GO:0006508">
    <property type="term" value="P:proteolysis"/>
    <property type="evidence" value="ECO:0007669"/>
    <property type="project" value="UniProtKB-KW"/>
</dbReference>
<dbReference type="FunFam" id="3.10.10.10:FF:000007">
    <property type="entry name" value="Retrovirus-related Pol polyprotein from transposon 17.6-like Protein"/>
    <property type="match status" value="1"/>
</dbReference>
<dbReference type="InterPro" id="IPR000477">
    <property type="entry name" value="RT_dom"/>
</dbReference>
<keyword evidence="16" id="KW-0511">Multifunctional enzyme</keyword>
<evidence type="ECO:0000259" key="18">
    <source>
        <dbReference type="PROSITE" id="PS50013"/>
    </source>
</evidence>
<name>A0AAV8E6L8_9POAL</name>
<dbReference type="InterPro" id="IPR043128">
    <property type="entry name" value="Rev_trsase/Diguanyl_cyclase"/>
</dbReference>
<dbReference type="GO" id="GO:0015074">
    <property type="term" value="P:DNA integration"/>
    <property type="evidence" value="ECO:0007669"/>
    <property type="project" value="UniProtKB-KW"/>
</dbReference>
<dbReference type="InterPro" id="IPR016197">
    <property type="entry name" value="Chromo-like_dom_sf"/>
</dbReference>
<evidence type="ECO:0000256" key="7">
    <source>
        <dbReference type="ARBA" id="ARBA00022759"/>
    </source>
</evidence>
<dbReference type="GO" id="GO:0003723">
    <property type="term" value="F:RNA binding"/>
    <property type="evidence" value="ECO:0007669"/>
    <property type="project" value="UniProtKB-KW"/>
</dbReference>
<keyword evidence="12" id="KW-0695">RNA-directed DNA polymerase</keyword>
<dbReference type="GO" id="GO:0004190">
    <property type="term" value="F:aspartic-type endopeptidase activity"/>
    <property type="evidence" value="ECO:0007669"/>
    <property type="project" value="UniProtKB-KW"/>
</dbReference>
<dbReference type="SMART" id="SM00298">
    <property type="entry name" value="CHROMO"/>
    <property type="match status" value="1"/>
</dbReference>
<keyword evidence="9" id="KW-0460">Magnesium</keyword>
<keyword evidence="1" id="KW-0645">Protease</keyword>
<dbReference type="InterPro" id="IPR023780">
    <property type="entry name" value="Chromo_domain"/>
</dbReference>
<dbReference type="Pfam" id="PF08284">
    <property type="entry name" value="RVP_2"/>
    <property type="match status" value="1"/>
</dbReference>
<dbReference type="PROSITE" id="PS50013">
    <property type="entry name" value="CHROMO_2"/>
    <property type="match status" value="1"/>
</dbReference>
<protein>
    <submittedName>
        <fullName evidence="21">Polyprotein</fullName>
    </submittedName>
</protein>
<feature type="region of interest" description="Disordered" evidence="17">
    <location>
        <begin position="312"/>
        <end position="336"/>
    </location>
</feature>
<evidence type="ECO:0000256" key="11">
    <source>
        <dbReference type="ARBA" id="ARBA00022908"/>
    </source>
</evidence>
<dbReference type="CDD" id="cd01647">
    <property type="entry name" value="RT_LTR"/>
    <property type="match status" value="1"/>
</dbReference>
<feature type="domain" description="Chromo" evidence="18">
    <location>
        <begin position="1482"/>
        <end position="1531"/>
    </location>
</feature>
<keyword evidence="22" id="KW-1185">Reference proteome</keyword>
<dbReference type="FunFam" id="3.30.70.270:FF:000020">
    <property type="entry name" value="Transposon Tf2-6 polyprotein-like Protein"/>
    <property type="match status" value="1"/>
</dbReference>
<gene>
    <name evidence="21" type="ORF">LUZ62_060067</name>
</gene>
<dbReference type="CDD" id="cd00024">
    <property type="entry name" value="CD_CSD"/>
    <property type="match status" value="1"/>
</dbReference>
<dbReference type="InterPro" id="IPR005162">
    <property type="entry name" value="Retrotrans_gag_dom"/>
</dbReference>
<feature type="domain" description="Integrase catalytic" evidence="20">
    <location>
        <begin position="1174"/>
        <end position="1338"/>
    </location>
</feature>
<keyword evidence="15" id="KW-0233">DNA recombination</keyword>
<evidence type="ECO:0000259" key="19">
    <source>
        <dbReference type="PROSITE" id="PS50878"/>
    </source>
</evidence>
<dbReference type="InterPro" id="IPR041577">
    <property type="entry name" value="RT_RNaseH_2"/>
</dbReference>
<dbReference type="SUPFAM" id="SSF50630">
    <property type="entry name" value="Acid proteases"/>
    <property type="match status" value="1"/>
</dbReference>
<keyword evidence="8" id="KW-0378">Hydrolase</keyword>
<dbReference type="GO" id="GO:0046872">
    <property type="term" value="F:metal ion binding"/>
    <property type="evidence" value="ECO:0007669"/>
    <property type="project" value="UniProtKB-KW"/>
</dbReference>
<dbReference type="Gene3D" id="3.10.10.10">
    <property type="entry name" value="HIV Type 1 Reverse Transcriptase, subunit A, domain 1"/>
    <property type="match status" value="1"/>
</dbReference>
<dbReference type="CDD" id="cd00303">
    <property type="entry name" value="retropepsin_like"/>
    <property type="match status" value="1"/>
</dbReference>
<organism evidence="21 22">
    <name type="scientific">Rhynchospora pubera</name>
    <dbReference type="NCBI Taxonomy" id="906938"/>
    <lineage>
        <taxon>Eukaryota</taxon>
        <taxon>Viridiplantae</taxon>
        <taxon>Streptophyta</taxon>
        <taxon>Embryophyta</taxon>
        <taxon>Tracheophyta</taxon>
        <taxon>Spermatophyta</taxon>
        <taxon>Magnoliopsida</taxon>
        <taxon>Liliopsida</taxon>
        <taxon>Poales</taxon>
        <taxon>Cyperaceae</taxon>
        <taxon>Cyperoideae</taxon>
        <taxon>Rhynchosporeae</taxon>
        <taxon>Rhynchospora</taxon>
    </lineage>
</organism>
<keyword evidence="14" id="KW-0238">DNA-binding</keyword>
<dbReference type="InterPro" id="IPR001584">
    <property type="entry name" value="Integrase_cat-core"/>
</dbReference>
<evidence type="ECO:0000256" key="9">
    <source>
        <dbReference type="ARBA" id="ARBA00022842"/>
    </source>
</evidence>
<dbReference type="GO" id="GO:0003964">
    <property type="term" value="F:RNA-directed DNA polymerase activity"/>
    <property type="evidence" value="ECO:0007669"/>
    <property type="project" value="UniProtKB-KW"/>
</dbReference>
<dbReference type="GO" id="GO:0003887">
    <property type="term" value="F:DNA-directed DNA polymerase activity"/>
    <property type="evidence" value="ECO:0007669"/>
    <property type="project" value="UniProtKB-KW"/>
</dbReference>
<accession>A0AAV8E6L8</accession>
<dbReference type="Pfam" id="PF00385">
    <property type="entry name" value="Chromo"/>
    <property type="match status" value="1"/>
</dbReference>
<dbReference type="PANTHER" id="PTHR37984">
    <property type="entry name" value="PROTEIN CBG26694"/>
    <property type="match status" value="1"/>
</dbReference>
<dbReference type="FunFam" id="1.10.340.70:FF:000001">
    <property type="entry name" value="Retrovirus-related Pol polyprotein from transposon gypsy-like Protein"/>
    <property type="match status" value="1"/>
</dbReference>
<evidence type="ECO:0000256" key="8">
    <source>
        <dbReference type="ARBA" id="ARBA00022801"/>
    </source>
</evidence>
<evidence type="ECO:0000256" key="17">
    <source>
        <dbReference type="SAM" id="MobiDB-lite"/>
    </source>
</evidence>
<feature type="region of interest" description="Disordered" evidence="17">
    <location>
        <begin position="1"/>
        <end position="37"/>
    </location>
</feature>
<keyword evidence="4" id="KW-0540">Nuclease</keyword>
<dbReference type="Gene3D" id="1.10.340.70">
    <property type="match status" value="1"/>
</dbReference>
<dbReference type="Pfam" id="PF00665">
    <property type="entry name" value="rve"/>
    <property type="match status" value="1"/>
</dbReference>
<feature type="compositionally biased region" description="Basic and acidic residues" evidence="17">
    <location>
        <begin position="20"/>
        <end position="37"/>
    </location>
</feature>
<dbReference type="SUPFAM" id="SSF56672">
    <property type="entry name" value="DNA/RNA polymerases"/>
    <property type="match status" value="1"/>
</dbReference>
<evidence type="ECO:0000256" key="1">
    <source>
        <dbReference type="ARBA" id="ARBA00022670"/>
    </source>
</evidence>
<dbReference type="EMBL" id="JAMFTS010000003">
    <property type="protein sequence ID" value="KAJ4775810.1"/>
    <property type="molecule type" value="Genomic_DNA"/>
</dbReference>
<evidence type="ECO:0000256" key="16">
    <source>
        <dbReference type="ARBA" id="ARBA00023268"/>
    </source>
</evidence>
<dbReference type="PANTHER" id="PTHR37984:SF5">
    <property type="entry name" value="PROTEIN NYNRIN-LIKE"/>
    <property type="match status" value="1"/>
</dbReference>
<keyword evidence="5" id="KW-0479">Metal-binding</keyword>
<evidence type="ECO:0000256" key="2">
    <source>
        <dbReference type="ARBA" id="ARBA00022679"/>
    </source>
</evidence>
<evidence type="ECO:0000256" key="15">
    <source>
        <dbReference type="ARBA" id="ARBA00023172"/>
    </source>
</evidence>
<evidence type="ECO:0000256" key="14">
    <source>
        <dbReference type="ARBA" id="ARBA00023125"/>
    </source>
</evidence>
<dbReference type="PROSITE" id="PS50878">
    <property type="entry name" value="RT_POL"/>
    <property type="match status" value="1"/>
</dbReference>
<dbReference type="FunFam" id="3.30.420.10:FF:000032">
    <property type="entry name" value="Retrovirus-related Pol polyprotein from transposon 297-like Protein"/>
    <property type="match status" value="1"/>
</dbReference>
<dbReference type="Pfam" id="PF17919">
    <property type="entry name" value="RT_RNaseH_2"/>
    <property type="match status" value="1"/>
</dbReference>
<dbReference type="GO" id="GO:0006310">
    <property type="term" value="P:DNA recombination"/>
    <property type="evidence" value="ECO:0007669"/>
    <property type="project" value="UniProtKB-KW"/>
</dbReference>
<dbReference type="InterPro" id="IPR041588">
    <property type="entry name" value="Integrase_H2C2"/>
</dbReference>
<dbReference type="PROSITE" id="PS00141">
    <property type="entry name" value="ASP_PROTEASE"/>
    <property type="match status" value="1"/>
</dbReference>
<dbReference type="Gene3D" id="2.40.70.10">
    <property type="entry name" value="Acid Proteases"/>
    <property type="match status" value="1"/>
</dbReference>
<evidence type="ECO:0000256" key="10">
    <source>
        <dbReference type="ARBA" id="ARBA00022884"/>
    </source>
</evidence>
<dbReference type="PROSITE" id="PS50994">
    <property type="entry name" value="INTEGRASE"/>
    <property type="match status" value="1"/>
</dbReference>
<dbReference type="SUPFAM" id="SSF54160">
    <property type="entry name" value="Chromo domain-like"/>
    <property type="match status" value="1"/>
</dbReference>
<evidence type="ECO:0000259" key="20">
    <source>
        <dbReference type="PROSITE" id="PS50994"/>
    </source>
</evidence>
<dbReference type="Proteomes" id="UP001140206">
    <property type="component" value="Chromosome 3"/>
</dbReference>
<evidence type="ECO:0000256" key="3">
    <source>
        <dbReference type="ARBA" id="ARBA00022695"/>
    </source>
</evidence>
<dbReference type="Gene3D" id="2.40.50.40">
    <property type="match status" value="1"/>
</dbReference>
<keyword evidence="13" id="KW-0239">DNA-directed DNA polymerase</keyword>
<dbReference type="InterPro" id="IPR000953">
    <property type="entry name" value="Chromo/chromo_shadow_dom"/>
</dbReference>
<dbReference type="Pfam" id="PF03732">
    <property type="entry name" value="Retrotrans_gag"/>
    <property type="match status" value="1"/>
</dbReference>
<dbReference type="Gene3D" id="3.30.70.270">
    <property type="match status" value="2"/>
</dbReference>
<evidence type="ECO:0000256" key="6">
    <source>
        <dbReference type="ARBA" id="ARBA00022750"/>
    </source>
</evidence>
<keyword evidence="6" id="KW-0064">Aspartyl protease</keyword>
<keyword evidence="7" id="KW-0255">Endonuclease</keyword>
<comment type="caution">
    <text evidence="21">The sequence shown here is derived from an EMBL/GenBank/DDBJ whole genome shotgun (WGS) entry which is preliminary data.</text>
</comment>
<feature type="domain" description="Reverse transcriptase" evidence="19">
    <location>
        <begin position="650"/>
        <end position="829"/>
    </location>
</feature>
<dbReference type="CDD" id="cd09274">
    <property type="entry name" value="RNase_HI_RT_Ty3"/>
    <property type="match status" value="1"/>
</dbReference>
<feature type="compositionally biased region" description="Basic and acidic residues" evidence="17">
    <location>
        <begin position="312"/>
        <end position="321"/>
    </location>
</feature>
<dbReference type="InterPro" id="IPR001969">
    <property type="entry name" value="Aspartic_peptidase_AS"/>
</dbReference>
<evidence type="ECO:0000256" key="5">
    <source>
        <dbReference type="ARBA" id="ARBA00022723"/>
    </source>
</evidence>
<keyword evidence="10" id="KW-0694">RNA-binding</keyword>
<dbReference type="Pfam" id="PF24626">
    <property type="entry name" value="SH3_Tf2-1"/>
    <property type="match status" value="1"/>
</dbReference>
<feature type="region of interest" description="Disordered" evidence="17">
    <location>
        <begin position="75"/>
        <end position="95"/>
    </location>
</feature>
<dbReference type="InterPro" id="IPR043502">
    <property type="entry name" value="DNA/RNA_pol_sf"/>
</dbReference>
<evidence type="ECO:0000313" key="22">
    <source>
        <dbReference type="Proteomes" id="UP001140206"/>
    </source>
</evidence>
<dbReference type="GO" id="GO:0004519">
    <property type="term" value="F:endonuclease activity"/>
    <property type="evidence" value="ECO:0007669"/>
    <property type="project" value="UniProtKB-KW"/>
</dbReference>
<dbReference type="Pfam" id="PF17921">
    <property type="entry name" value="Integrase_H2C2"/>
    <property type="match status" value="1"/>
</dbReference>
<dbReference type="Pfam" id="PF00078">
    <property type="entry name" value="RVT_1"/>
    <property type="match status" value="1"/>
</dbReference>